<dbReference type="EMBL" id="FP929033">
    <property type="protein sequence ID" value="CBK68637.1"/>
    <property type="molecule type" value="Genomic_DNA"/>
</dbReference>
<gene>
    <name evidence="2" type="ORF">BXY_36710</name>
</gene>
<dbReference type="InterPro" id="IPR009061">
    <property type="entry name" value="DNA-bd_dom_put_sf"/>
</dbReference>
<dbReference type="InterPro" id="IPR010093">
    <property type="entry name" value="SinI_DNA-bd"/>
</dbReference>
<dbReference type="NCBIfam" id="TIGR01764">
    <property type="entry name" value="excise"/>
    <property type="match status" value="1"/>
</dbReference>
<accession>D6D2I5</accession>
<reference evidence="2 3" key="2">
    <citation type="submission" date="2010-03" db="EMBL/GenBank/DDBJ databases">
        <authorList>
            <person name="Pajon A."/>
        </authorList>
    </citation>
    <scope>NUCLEOTIDE SEQUENCE [LARGE SCALE GENOMIC DNA]</scope>
    <source>
        <strain evidence="2 3">XB1A</strain>
    </source>
</reference>
<dbReference type="AlphaFoldDB" id="D6D2I5"/>
<feature type="domain" description="Helix-turn-helix" evidence="1">
    <location>
        <begin position="79"/>
        <end position="123"/>
    </location>
</feature>
<dbReference type="GO" id="GO:0003677">
    <property type="term" value="F:DNA binding"/>
    <property type="evidence" value="ECO:0007669"/>
    <property type="project" value="InterPro"/>
</dbReference>
<dbReference type="HOGENOM" id="CLU_073533_0_0_10"/>
<dbReference type="Pfam" id="PF12728">
    <property type="entry name" value="HTH_17"/>
    <property type="match status" value="1"/>
</dbReference>
<reference evidence="2 3" key="1">
    <citation type="submission" date="2010-03" db="EMBL/GenBank/DDBJ databases">
        <title>The genome sequence of Bacteriodes xylanisolvens XB1A.</title>
        <authorList>
            <consortium name="metaHIT consortium -- http://www.metahit.eu/"/>
            <person name="Pajon A."/>
            <person name="Turner K."/>
            <person name="Parkhill J."/>
            <person name="Bernalier A."/>
        </authorList>
    </citation>
    <scope>NUCLEOTIDE SEQUENCE [LARGE SCALE GENOMIC DNA]</scope>
    <source>
        <strain evidence="2 3">XB1A</strain>
    </source>
</reference>
<dbReference type="SUPFAM" id="SSF46955">
    <property type="entry name" value="Putative DNA-binding domain"/>
    <property type="match status" value="1"/>
</dbReference>
<name>D6D2I5_9BACE</name>
<dbReference type="eggNOG" id="COG2452">
    <property type="taxonomic scope" value="Bacteria"/>
</dbReference>
<dbReference type="KEGG" id="bxy:BXY_36710"/>
<evidence type="ECO:0000313" key="2">
    <source>
        <dbReference type="EMBL" id="CBK68637.1"/>
    </source>
</evidence>
<evidence type="ECO:0000313" key="3">
    <source>
        <dbReference type="Proteomes" id="UP000008795"/>
    </source>
</evidence>
<dbReference type="InterPro" id="IPR041657">
    <property type="entry name" value="HTH_17"/>
</dbReference>
<organism evidence="2 3">
    <name type="scientific">Bacteroides xylanisolvens XB1A</name>
    <dbReference type="NCBI Taxonomy" id="657309"/>
    <lineage>
        <taxon>Bacteria</taxon>
        <taxon>Pseudomonadati</taxon>
        <taxon>Bacteroidota</taxon>
        <taxon>Bacteroidia</taxon>
        <taxon>Bacteroidales</taxon>
        <taxon>Bacteroidaceae</taxon>
        <taxon>Bacteroides</taxon>
    </lineage>
</organism>
<sequence length="312" mass="36733">MKQIWRNKRINKMSSRIDIQKRCKWCNAVFTAHKTTTEYCSHRCANLAYKDRVRKQRIESLQHELGKSIKTPPNLNKEYLTPSEVAELLNIGRTSIYRYIRNGVIKVIRFERKTLVRRADIEDMTDFIVQEVENNKAKEKAPITDFYTTAEVKEKYHVNESWIFAVAKKNNIPRTFNRGKTYWSKKHMDAYFAKKAPNPDITEWYSTQEMQEKFGMTLSAIYTFVSKNAIPKKKEGIMVYYSKKHVDIAKGIAAPEEPQYYTVAEAMEKFNLTRDQLYHYAKYHNISKVKKGKYTLISKLELDKLLAAPKIE</sequence>
<protein>
    <submittedName>
        <fullName evidence="2">DNA binding domain, excisionase family</fullName>
    </submittedName>
</protein>
<proteinExistence type="predicted"/>
<dbReference type="PATRIC" id="fig|657309.4.peg.2606"/>
<evidence type="ECO:0000259" key="1">
    <source>
        <dbReference type="Pfam" id="PF12728"/>
    </source>
</evidence>
<dbReference type="Proteomes" id="UP000008795">
    <property type="component" value="Chromosome"/>
</dbReference>